<keyword evidence="2" id="KW-1185">Reference proteome</keyword>
<sequence>MNTKSYKSKPKQHCSALRAVTEIFVSVKQVLMAMVNFGTKIKNYHKEHAIIDRHRSKQLICLKEPTNMTPIVLICLALFGLVASEAGEKGYSPKYNLKTYGNPFGPGNIGSYGYQGNGGFGYPSYGRSGYGYGGYFNNAYGYGSPLNIGGYDGNNVYVAQSGFPGDGYFNGRGLNGLSGYGNYGVYGKGIGPFMGYGFGRGLGGYNNLNGYGSYGVNNYGSYGIGGINGYGSYGIGGINGYGSYSIGGLNGYGSYGIGGLNGYGSYGIGGINGNGIGAIGGIISGRNHHSGFGSFGKFGGKKGTY</sequence>
<reference evidence="1 2" key="1">
    <citation type="submission" date="2020-06" db="EMBL/GenBank/DDBJ databases">
        <authorList>
            <person name="Li R."/>
            <person name="Bekaert M."/>
        </authorList>
    </citation>
    <scope>NUCLEOTIDE SEQUENCE [LARGE SCALE GENOMIC DNA]</scope>
    <source>
        <strain evidence="2">wild</strain>
    </source>
</reference>
<proteinExistence type="predicted"/>
<dbReference type="AlphaFoldDB" id="A0A6J8EKN2"/>
<gene>
    <name evidence="1" type="ORF">MCOR_53172</name>
</gene>
<evidence type="ECO:0000313" key="1">
    <source>
        <dbReference type="EMBL" id="CAC5421008.1"/>
    </source>
</evidence>
<organism evidence="1 2">
    <name type="scientific">Mytilus coruscus</name>
    <name type="common">Sea mussel</name>
    <dbReference type="NCBI Taxonomy" id="42192"/>
    <lineage>
        <taxon>Eukaryota</taxon>
        <taxon>Metazoa</taxon>
        <taxon>Spiralia</taxon>
        <taxon>Lophotrochozoa</taxon>
        <taxon>Mollusca</taxon>
        <taxon>Bivalvia</taxon>
        <taxon>Autobranchia</taxon>
        <taxon>Pteriomorphia</taxon>
        <taxon>Mytilida</taxon>
        <taxon>Mytiloidea</taxon>
        <taxon>Mytilidae</taxon>
        <taxon>Mytilinae</taxon>
        <taxon>Mytilus</taxon>
    </lineage>
</organism>
<dbReference type="OrthoDB" id="6158671at2759"/>
<protein>
    <submittedName>
        <fullName evidence="1">Uncharacterized protein</fullName>
    </submittedName>
</protein>
<evidence type="ECO:0000313" key="2">
    <source>
        <dbReference type="Proteomes" id="UP000507470"/>
    </source>
</evidence>
<dbReference type="EMBL" id="CACVKT020009206">
    <property type="protein sequence ID" value="CAC5421008.1"/>
    <property type="molecule type" value="Genomic_DNA"/>
</dbReference>
<name>A0A6J8EKN2_MYTCO</name>
<accession>A0A6J8EKN2</accession>
<dbReference type="Proteomes" id="UP000507470">
    <property type="component" value="Unassembled WGS sequence"/>
</dbReference>